<comment type="catalytic activity">
    <reaction evidence="20">
        <text>Preferential cleavage: (Ac)2-L-Lys-D-Ala-|-D-Ala. Also transpeptidation of peptidyl-alanyl moieties that are N-acyl substituents of D-alanine.</text>
        <dbReference type="EC" id="3.4.16.4"/>
    </reaction>
</comment>
<evidence type="ECO:0000256" key="14">
    <source>
        <dbReference type="ARBA" id="ARBA00022984"/>
    </source>
</evidence>
<evidence type="ECO:0000256" key="12">
    <source>
        <dbReference type="ARBA" id="ARBA00022801"/>
    </source>
</evidence>
<dbReference type="InterPro" id="IPR023346">
    <property type="entry name" value="Lysozyme-like_dom_sf"/>
</dbReference>
<evidence type="ECO:0000256" key="1">
    <source>
        <dbReference type="ARBA" id="ARBA00002624"/>
    </source>
</evidence>
<dbReference type="Gene3D" id="3.30.2060.10">
    <property type="entry name" value="Penicillin-binding protein 1b domain"/>
    <property type="match status" value="1"/>
</dbReference>
<keyword evidence="16" id="KW-0046">Antibiotic resistance</keyword>
<evidence type="ECO:0000259" key="28">
    <source>
        <dbReference type="Pfam" id="PF14814"/>
    </source>
</evidence>
<evidence type="ECO:0000313" key="30">
    <source>
        <dbReference type="Proteomes" id="UP001186452"/>
    </source>
</evidence>
<evidence type="ECO:0000256" key="2">
    <source>
        <dbReference type="ARBA" id="ARBA00004236"/>
    </source>
</evidence>
<dbReference type="SUPFAM" id="SSF53955">
    <property type="entry name" value="Lysozyme-like"/>
    <property type="match status" value="1"/>
</dbReference>
<comment type="pathway">
    <text evidence="3 23">Cell wall biogenesis; peptidoglycan biosynthesis.</text>
</comment>
<keyword evidence="7" id="KW-1003">Cell membrane</keyword>
<dbReference type="InterPro" id="IPR011813">
    <property type="entry name" value="PBP_1b"/>
</dbReference>
<dbReference type="Pfam" id="PF14814">
    <property type="entry name" value="UB2H"/>
    <property type="match status" value="1"/>
</dbReference>
<evidence type="ECO:0000256" key="8">
    <source>
        <dbReference type="ARBA" id="ARBA00022645"/>
    </source>
</evidence>
<keyword evidence="17" id="KW-0511">Multifunctional enzyme</keyword>
<dbReference type="Pfam" id="PF00912">
    <property type="entry name" value="Transgly"/>
    <property type="match status" value="1"/>
</dbReference>
<evidence type="ECO:0000256" key="15">
    <source>
        <dbReference type="ARBA" id="ARBA00023136"/>
    </source>
</evidence>
<keyword evidence="11 23" id="KW-0808">Transferase</keyword>
<organism evidence="29 30">
    <name type="scientific">Photobacterium rosenbergii</name>
    <dbReference type="NCBI Taxonomy" id="294936"/>
    <lineage>
        <taxon>Bacteria</taxon>
        <taxon>Pseudomonadati</taxon>
        <taxon>Pseudomonadota</taxon>
        <taxon>Gammaproteobacteria</taxon>
        <taxon>Vibrionales</taxon>
        <taxon>Vibrionaceae</taxon>
        <taxon>Photobacterium</taxon>
    </lineage>
</organism>
<dbReference type="Proteomes" id="UP001186452">
    <property type="component" value="Unassembled WGS sequence"/>
</dbReference>
<proteinExistence type="inferred from homology"/>
<feature type="compositionally biased region" description="Polar residues" evidence="24">
    <location>
        <begin position="17"/>
        <end position="26"/>
    </location>
</feature>
<comment type="similarity">
    <text evidence="4 23">In the C-terminal section; belongs to the transpeptidase family.</text>
</comment>
<evidence type="ECO:0000256" key="6">
    <source>
        <dbReference type="ARBA" id="ARBA00018637"/>
    </source>
</evidence>
<evidence type="ECO:0000259" key="26">
    <source>
        <dbReference type="Pfam" id="PF00905"/>
    </source>
</evidence>
<keyword evidence="10 23" id="KW-0328">Glycosyltransferase</keyword>
<evidence type="ECO:0000256" key="11">
    <source>
        <dbReference type="ARBA" id="ARBA00022679"/>
    </source>
</evidence>
<feature type="compositionally biased region" description="Basic residues" evidence="24">
    <location>
        <begin position="55"/>
        <end position="76"/>
    </location>
</feature>
<evidence type="ECO:0000256" key="24">
    <source>
        <dbReference type="SAM" id="MobiDB-lite"/>
    </source>
</evidence>
<protein>
    <recommendedName>
        <fullName evidence="6 22">Penicillin-binding protein 1B</fullName>
        <shortName evidence="23">PBP-1b</shortName>
        <shortName evidence="23">PBP1b</shortName>
    </recommendedName>
    <alternativeName>
        <fullName evidence="19 23">Murein polymerase</fullName>
    </alternativeName>
</protein>
<evidence type="ECO:0000256" key="10">
    <source>
        <dbReference type="ARBA" id="ARBA00022676"/>
    </source>
</evidence>
<evidence type="ECO:0000256" key="20">
    <source>
        <dbReference type="ARBA" id="ARBA00034000"/>
    </source>
</evidence>
<evidence type="ECO:0000256" key="23">
    <source>
        <dbReference type="PIRNR" id="PIRNR002799"/>
    </source>
</evidence>
<comment type="caution">
    <text evidence="29">The sequence shown here is derived from an EMBL/GenBank/DDBJ whole genome shotgun (WGS) entry which is preliminary data.</text>
</comment>
<evidence type="ECO:0000256" key="18">
    <source>
        <dbReference type="ARBA" id="ARBA00023316"/>
    </source>
</evidence>
<evidence type="ECO:0000256" key="7">
    <source>
        <dbReference type="ARBA" id="ARBA00022475"/>
    </source>
</evidence>
<evidence type="ECO:0000256" key="4">
    <source>
        <dbReference type="ARBA" id="ARBA00007090"/>
    </source>
</evidence>
<feature type="region of interest" description="Disordered" evidence="24">
    <location>
        <begin position="1"/>
        <end position="76"/>
    </location>
</feature>
<dbReference type="SUPFAM" id="SSF56601">
    <property type="entry name" value="beta-lactamase/transpeptidase-like"/>
    <property type="match status" value="1"/>
</dbReference>
<evidence type="ECO:0000256" key="25">
    <source>
        <dbReference type="SAM" id="Phobius"/>
    </source>
</evidence>
<reference evidence="29 30" key="1">
    <citation type="submission" date="2023-10" db="EMBL/GenBank/DDBJ databases">
        <title>Marine bacteria isolated from horseshoe crab.</title>
        <authorList>
            <person name="Cheng T.H."/>
        </authorList>
    </citation>
    <scope>NUCLEOTIDE SEQUENCE [LARGE SCALE GENOMIC DNA]</scope>
    <source>
        <strain evidence="29 30">HSC6</strain>
    </source>
</reference>
<dbReference type="PANTHER" id="PTHR32282:SF11">
    <property type="entry name" value="PENICILLIN-BINDING PROTEIN 1B"/>
    <property type="match status" value="1"/>
</dbReference>
<dbReference type="PIRSF" id="PIRSF002799">
    <property type="entry name" value="PBP_1b"/>
    <property type="match status" value="1"/>
</dbReference>
<feature type="transmembrane region" description="Helical" evidence="25">
    <location>
        <begin position="85"/>
        <end position="108"/>
    </location>
</feature>
<dbReference type="EMBL" id="JAWJZI010000008">
    <property type="protein sequence ID" value="MDV5170837.1"/>
    <property type="molecule type" value="Genomic_DNA"/>
</dbReference>
<keyword evidence="30" id="KW-1185">Reference proteome</keyword>
<accession>A0ABU3ZL39</accession>
<evidence type="ECO:0000256" key="5">
    <source>
        <dbReference type="ARBA" id="ARBA00007739"/>
    </source>
</evidence>
<dbReference type="NCBIfam" id="TIGR02071">
    <property type="entry name" value="PBP_1b"/>
    <property type="match status" value="1"/>
</dbReference>
<comment type="subcellular location">
    <subcellularLocation>
        <location evidence="2">Cell membrane</location>
    </subcellularLocation>
</comment>
<evidence type="ECO:0000256" key="21">
    <source>
        <dbReference type="ARBA" id="ARBA00049902"/>
    </source>
</evidence>
<dbReference type="InterPro" id="IPR001460">
    <property type="entry name" value="PCN-bd_Tpept"/>
</dbReference>
<evidence type="ECO:0000256" key="22">
    <source>
        <dbReference type="NCBIfam" id="TIGR02071"/>
    </source>
</evidence>
<keyword evidence="14 23" id="KW-0573">Peptidoglycan synthesis</keyword>
<comment type="function">
    <text evidence="1 23">Cell wall formation. Synthesis of cross-linked peptidoglycan from the lipid intermediates. The enzyme has a penicillin-insensitive transglycosylase N-terminal domain (formation of linear glycan strands) and a penicillin-sensitive transpeptidase C-terminal domain (cross-linking of the peptide subunits).</text>
</comment>
<keyword evidence="12" id="KW-0378">Hydrolase</keyword>
<dbReference type="InterPro" id="IPR012338">
    <property type="entry name" value="Beta-lactam/transpept-like"/>
</dbReference>
<evidence type="ECO:0000313" key="29">
    <source>
        <dbReference type="EMBL" id="MDV5170837.1"/>
    </source>
</evidence>
<dbReference type="Pfam" id="PF00905">
    <property type="entry name" value="Transpeptidase"/>
    <property type="match status" value="1"/>
</dbReference>
<evidence type="ECO:0000256" key="3">
    <source>
        <dbReference type="ARBA" id="ARBA00004752"/>
    </source>
</evidence>
<name>A0ABU3ZL39_9GAMM</name>
<comment type="catalytic activity">
    <reaction evidence="21">
        <text>[GlcNAc-(1-&gt;4)-Mur2Ac(oyl-L-Ala-gamma-D-Glu-L-Lys-D-Ala-D-Ala)](n)-di-trans,octa-cis-undecaprenyl diphosphate + beta-D-GlcNAc-(1-&gt;4)-Mur2Ac(oyl-L-Ala-gamma-D-Glu-L-Lys-D-Ala-D-Ala)-di-trans,octa-cis-undecaprenyl diphosphate = [GlcNAc-(1-&gt;4)-Mur2Ac(oyl-L-Ala-gamma-D-Glu-L-Lys-D-Ala-D-Ala)](n+1)-di-trans,octa-cis-undecaprenyl diphosphate + di-trans,octa-cis-undecaprenyl diphosphate + H(+)</text>
        <dbReference type="Rhea" id="RHEA:23708"/>
        <dbReference type="Rhea" id="RHEA-COMP:9602"/>
        <dbReference type="Rhea" id="RHEA-COMP:9603"/>
        <dbReference type="ChEBI" id="CHEBI:15378"/>
        <dbReference type="ChEBI" id="CHEBI:58405"/>
        <dbReference type="ChEBI" id="CHEBI:60033"/>
        <dbReference type="ChEBI" id="CHEBI:78435"/>
        <dbReference type="EC" id="2.4.99.28"/>
    </reaction>
</comment>
<evidence type="ECO:0000256" key="17">
    <source>
        <dbReference type="ARBA" id="ARBA00023268"/>
    </source>
</evidence>
<dbReference type="RefSeq" id="WP_317523655.1">
    <property type="nucleotide sequence ID" value="NZ_JAWJZI010000008.1"/>
</dbReference>
<sequence>MTEQVMRSVVRAAQKQAAKNQPSKQQVPKKPAADKDGTKKPVRKRKPAAASKAKAPAKKRPAKSTRSRKKSPKGKRQGLPGWFKWLLGFGLKLSVAVLAVLLVVGIYLDNIVRDRFDGQLWNLPAVVYGRVLDLQPGQAITLEEVRRELDILQYHKVRTPQRNGEYSSSSTRIELIRRPFDFVDGFEGARHIMLTFDSNELKSIQEAGSKRQLGYLRIEPKMLGMLETGESEQRLFLPREQFPEVLVDALLVTEDRDFYHHEGVSPLAIARAMVVNLKAGRTVQGGSTLTQQLAKNMFLSRERSLWRKIREAYIAIIIDYRYSKDQILEAYLNEIYLGQNGGKEVHGFGLGARLYFGRPLQELRIDQQALLVAMAKGPSYYNPWRNPERAKQRRDLVLRLMMDSGILSGADYELAASRPLDIQSRPMIARRQPAYFQQLRRELQQRVGNNYTSGVGLRVFSTLDPLSQKEAEEAVVSMVPKLQQKAGVGLETALVAADRRTGEIRAMIGGSNPGYAGFNRALDASRQIGSLVKPAVYLAALRHPETFSLATTVEDKPIMLSGSKGKNWQPRNYDRKFRGEVPLYFALAKSLNVPTVNLGMQVGLNEVIDTMVDLGVDRGEVPKLPSILLGAFTLTPFEVTQMYQSVASGGLKADLTALRAVVDQQGNQLYRWIPRASQAVPEQAAWLTTYGMKNVVSQGTARFLQPQFGWAALAGKTGTTDKNRDSWYVGADGREVVTVWVGRDDNKPVNLTGSAGALRLYGDYLKRRQPERLALPWPQKLTTAKFSQMPNGTLVRDCAGQHSLPMWDQDGVVKGYCDGSKPAGWIKEMFSW</sequence>
<dbReference type="InterPro" id="IPR028166">
    <property type="entry name" value="UB2H"/>
</dbReference>
<keyword evidence="25" id="KW-0812">Transmembrane</keyword>
<dbReference type="InterPro" id="IPR001264">
    <property type="entry name" value="Glyco_trans_51"/>
</dbReference>
<evidence type="ECO:0000259" key="27">
    <source>
        <dbReference type="Pfam" id="PF00912"/>
    </source>
</evidence>
<gene>
    <name evidence="29" type="primary">mrcB</name>
    <name evidence="29" type="ORF">R2X38_17695</name>
</gene>
<keyword evidence="15 25" id="KW-0472">Membrane</keyword>
<dbReference type="InterPro" id="IPR050396">
    <property type="entry name" value="Glycosyltr_51/Transpeptidase"/>
</dbReference>
<comment type="similarity">
    <text evidence="5 23">In the N-terminal section; belongs to the glycosyltransferase 51 family.</text>
</comment>
<feature type="domain" description="Penicillin-binding protein transpeptidase" evidence="26">
    <location>
        <begin position="493"/>
        <end position="732"/>
    </location>
</feature>
<dbReference type="Gene3D" id="3.40.710.10">
    <property type="entry name" value="DD-peptidase/beta-lactamase superfamily"/>
    <property type="match status" value="1"/>
</dbReference>
<feature type="domain" description="Glycosyl transferase family 51" evidence="27">
    <location>
        <begin position="229"/>
        <end position="401"/>
    </location>
</feature>
<keyword evidence="8" id="KW-0121">Carboxypeptidase</keyword>
<keyword evidence="18 23" id="KW-0961">Cell wall biogenesis/degradation</keyword>
<evidence type="ECO:0000256" key="16">
    <source>
        <dbReference type="ARBA" id="ARBA00023251"/>
    </source>
</evidence>
<feature type="domain" description="Bifunctional transglycosylase second" evidence="28">
    <location>
        <begin position="134"/>
        <end position="217"/>
    </location>
</feature>
<dbReference type="Gene3D" id="1.10.3810.10">
    <property type="entry name" value="Biosynthetic peptidoglycan transglycosylase-like"/>
    <property type="match status" value="1"/>
</dbReference>
<dbReference type="InterPro" id="IPR036950">
    <property type="entry name" value="PBP_transglycosylase"/>
</dbReference>
<keyword evidence="13 23" id="KW-0133">Cell shape</keyword>
<evidence type="ECO:0000256" key="9">
    <source>
        <dbReference type="ARBA" id="ARBA00022670"/>
    </source>
</evidence>
<evidence type="ECO:0000256" key="13">
    <source>
        <dbReference type="ARBA" id="ARBA00022960"/>
    </source>
</evidence>
<evidence type="ECO:0000256" key="19">
    <source>
        <dbReference type="ARBA" id="ARBA00032454"/>
    </source>
</evidence>
<keyword evidence="9" id="KW-0645">Protease</keyword>
<dbReference type="PANTHER" id="PTHR32282">
    <property type="entry name" value="BINDING PROTEIN TRANSPEPTIDASE, PUTATIVE-RELATED"/>
    <property type="match status" value="1"/>
</dbReference>
<keyword evidence="25" id="KW-1133">Transmembrane helix</keyword>